<accession>A0ABU1F9S9</accession>
<evidence type="ECO:0000256" key="5">
    <source>
        <dbReference type="ARBA" id="ARBA00022989"/>
    </source>
</evidence>
<dbReference type="PANTHER" id="PTHR33362">
    <property type="entry name" value="SIALIC ACID TRAP TRANSPORTER PERMEASE PROTEIN SIAT-RELATED"/>
    <property type="match status" value="1"/>
</dbReference>
<keyword evidence="3 7" id="KW-0997">Cell inner membrane</keyword>
<dbReference type="PIRSF" id="PIRSF006066">
    <property type="entry name" value="HI0050"/>
    <property type="match status" value="1"/>
</dbReference>
<evidence type="ECO:0000313" key="11">
    <source>
        <dbReference type="Proteomes" id="UP001247754"/>
    </source>
</evidence>
<dbReference type="Proteomes" id="UP001247754">
    <property type="component" value="Unassembled WGS sequence"/>
</dbReference>
<dbReference type="InterPro" id="IPR004681">
    <property type="entry name" value="TRAP_DctM"/>
</dbReference>
<keyword evidence="4 8" id="KW-0812">Transmembrane</keyword>
<dbReference type="RefSeq" id="WP_310457419.1">
    <property type="nucleotide sequence ID" value="NZ_JAVKPH010000011.1"/>
</dbReference>
<comment type="subcellular location">
    <subcellularLocation>
        <location evidence="1 7">Cell inner membrane</location>
        <topology evidence="1 7">Multi-pass membrane protein</topology>
    </subcellularLocation>
</comment>
<evidence type="ECO:0000256" key="7">
    <source>
        <dbReference type="RuleBase" id="RU369079"/>
    </source>
</evidence>
<reference evidence="10 11" key="1">
    <citation type="submission" date="2023-09" db="EMBL/GenBank/DDBJ databases">
        <title>Xinfangfangia sedmenti sp. nov., isolated the sedment.</title>
        <authorList>
            <person name="Xu L."/>
        </authorList>
    </citation>
    <scope>NUCLEOTIDE SEQUENCE [LARGE SCALE GENOMIC DNA]</scope>
    <source>
        <strain evidence="10 11">LG-4</strain>
    </source>
</reference>
<feature type="transmembrane region" description="Helical" evidence="8">
    <location>
        <begin position="138"/>
        <end position="158"/>
    </location>
</feature>
<keyword evidence="2" id="KW-1003">Cell membrane</keyword>
<dbReference type="InterPro" id="IPR010656">
    <property type="entry name" value="DctM"/>
</dbReference>
<keyword evidence="7" id="KW-0813">Transport</keyword>
<evidence type="ECO:0000259" key="9">
    <source>
        <dbReference type="Pfam" id="PF06808"/>
    </source>
</evidence>
<feature type="transmembrane region" description="Helical" evidence="8">
    <location>
        <begin position="178"/>
        <end position="201"/>
    </location>
</feature>
<feature type="transmembrane region" description="Helical" evidence="8">
    <location>
        <begin position="222"/>
        <end position="241"/>
    </location>
</feature>
<keyword evidence="6 8" id="KW-0472">Membrane</keyword>
<feature type="transmembrane region" description="Helical" evidence="8">
    <location>
        <begin position="367"/>
        <end position="389"/>
    </location>
</feature>
<dbReference type="PANTHER" id="PTHR33362:SF5">
    <property type="entry name" value="C4-DICARBOXYLATE TRAP TRANSPORTER LARGE PERMEASE PROTEIN DCTM"/>
    <property type="match status" value="1"/>
</dbReference>
<feature type="transmembrane region" description="Helical" evidence="8">
    <location>
        <begin position="342"/>
        <end position="361"/>
    </location>
</feature>
<dbReference type="Pfam" id="PF06808">
    <property type="entry name" value="DctM"/>
    <property type="match status" value="1"/>
</dbReference>
<comment type="function">
    <text evidence="7">Part of the tripartite ATP-independent periplasmic (TRAP) transport system.</text>
</comment>
<comment type="caution">
    <text evidence="10">The sequence shown here is derived from an EMBL/GenBank/DDBJ whole genome shotgun (WGS) entry which is preliminary data.</text>
</comment>
<name>A0ABU1F9S9_9RHOB</name>
<evidence type="ECO:0000256" key="2">
    <source>
        <dbReference type="ARBA" id="ARBA00022475"/>
    </source>
</evidence>
<evidence type="ECO:0000256" key="8">
    <source>
        <dbReference type="SAM" id="Phobius"/>
    </source>
</evidence>
<feature type="transmembrane region" description="Helical" evidence="8">
    <location>
        <begin position="247"/>
        <end position="264"/>
    </location>
</feature>
<feature type="transmembrane region" description="Helical" evidence="8">
    <location>
        <begin position="31"/>
        <end position="53"/>
    </location>
</feature>
<gene>
    <name evidence="10" type="ORF">RGD00_11205</name>
</gene>
<evidence type="ECO:0000256" key="6">
    <source>
        <dbReference type="ARBA" id="ARBA00023136"/>
    </source>
</evidence>
<keyword evidence="5 8" id="KW-1133">Transmembrane helix</keyword>
<proteinExistence type="predicted"/>
<feature type="transmembrane region" description="Helical" evidence="8">
    <location>
        <begin position="276"/>
        <end position="301"/>
    </location>
</feature>
<evidence type="ECO:0000256" key="1">
    <source>
        <dbReference type="ARBA" id="ARBA00004429"/>
    </source>
</evidence>
<protein>
    <submittedName>
        <fullName evidence="10">TRAP transporter large permease</fullName>
    </submittedName>
</protein>
<keyword evidence="11" id="KW-1185">Reference proteome</keyword>
<evidence type="ECO:0000256" key="3">
    <source>
        <dbReference type="ARBA" id="ARBA00022519"/>
    </source>
</evidence>
<feature type="transmembrane region" description="Helical" evidence="8">
    <location>
        <begin position="6"/>
        <end position="24"/>
    </location>
</feature>
<feature type="domain" description="TRAP C4-dicarboxylate transport system permease DctM subunit" evidence="9">
    <location>
        <begin position="13"/>
        <end position="425"/>
    </location>
</feature>
<evidence type="ECO:0000256" key="4">
    <source>
        <dbReference type="ARBA" id="ARBA00022692"/>
    </source>
</evidence>
<evidence type="ECO:0000313" key="10">
    <source>
        <dbReference type="EMBL" id="MDR5653177.1"/>
    </source>
</evidence>
<dbReference type="EMBL" id="JAVKPH010000011">
    <property type="protein sequence ID" value="MDR5653177.1"/>
    <property type="molecule type" value="Genomic_DNA"/>
</dbReference>
<organism evidence="10 11">
    <name type="scientific">Ruixingdingia sedimenti</name>
    <dbReference type="NCBI Taxonomy" id="3073604"/>
    <lineage>
        <taxon>Bacteria</taxon>
        <taxon>Pseudomonadati</taxon>
        <taxon>Pseudomonadota</taxon>
        <taxon>Alphaproteobacteria</taxon>
        <taxon>Rhodobacterales</taxon>
        <taxon>Paracoccaceae</taxon>
        <taxon>Ruixingdingia</taxon>
    </lineage>
</organism>
<feature type="transmembrane region" description="Helical" evidence="8">
    <location>
        <begin position="313"/>
        <end position="335"/>
    </location>
</feature>
<sequence>MVEHPILWLAGAFLAMLALIFVRIPIGIAMAIVGVAGTAMIIGFGPALSLLAVEPANAVNSADLATIPLFLLMGNLATAAGISGDIFKVAQNYMGHFRGGMAMATIAGSAGYGAICGSSSATTAAMARIALPEMEKRGYAGGLAAATIATGGGLGILIPPSIIMVLYAVLTEQFVLELFAAGIVPGILAVILYQATVWLVVSRNPALGPATDRVGWAGRLRSTLRAWRAVLTILLVIVGIYSGAFTVLEAAAVGVAITGGFWVFSPARGWASLRAVFADTAALTGMMIVMVIGASAMGYLLTLTNAPLEIVDAVAALGVPAPVVMVILLVMYIFLGMVFDSISAMVLTIPFVFPLVVSLGYDPVWWGIINVMIVEIALITPPVGMNVFIMHAVAPHIRIGAIFRAVMPFVLADVVWLGLMLAFPVIALWLPHALR</sequence>
<feature type="transmembrane region" description="Helical" evidence="8">
    <location>
        <begin position="401"/>
        <end position="430"/>
    </location>
</feature>
<feature type="transmembrane region" description="Helical" evidence="8">
    <location>
        <begin position="65"/>
        <end position="87"/>
    </location>
</feature>